<evidence type="ECO:0000313" key="5">
    <source>
        <dbReference type="Proteomes" id="UP001318682"/>
    </source>
</evidence>
<evidence type="ECO:0000256" key="2">
    <source>
        <dbReference type="ARBA" id="ARBA00022777"/>
    </source>
</evidence>
<keyword evidence="5" id="KW-1185">Reference proteome</keyword>
<evidence type="ECO:0000259" key="3">
    <source>
        <dbReference type="Pfam" id="PF00294"/>
    </source>
</evidence>
<protein>
    <submittedName>
        <fullName evidence="4">Sulfofructose kinase</fullName>
        <ecNumber evidence="4">2.7.1.184</ecNumber>
    </submittedName>
</protein>
<dbReference type="EMBL" id="CP143423">
    <property type="protein sequence ID" value="WVX48454.1"/>
    <property type="molecule type" value="Genomic_DNA"/>
</dbReference>
<dbReference type="GO" id="GO:0061594">
    <property type="term" value="F:6-deoxy-6-sulfofructose kinase activity"/>
    <property type="evidence" value="ECO:0007669"/>
    <property type="project" value="UniProtKB-EC"/>
</dbReference>
<dbReference type="SUPFAM" id="SSF53613">
    <property type="entry name" value="Ribokinase-like"/>
    <property type="match status" value="1"/>
</dbReference>
<keyword evidence="1 4" id="KW-0808">Transferase</keyword>
<dbReference type="EC" id="2.7.1.184" evidence="4"/>
<dbReference type="InterPro" id="IPR011611">
    <property type="entry name" value="PfkB_dom"/>
</dbReference>
<organism evidence="4 5">
    <name type="scientific">Roseobacter fucihabitans</name>
    <dbReference type="NCBI Taxonomy" id="1537242"/>
    <lineage>
        <taxon>Bacteria</taxon>
        <taxon>Pseudomonadati</taxon>
        <taxon>Pseudomonadota</taxon>
        <taxon>Alphaproteobacteria</taxon>
        <taxon>Rhodobacterales</taxon>
        <taxon>Roseobacteraceae</taxon>
        <taxon>Roseobacter</taxon>
    </lineage>
</organism>
<keyword evidence="2 4" id="KW-0418">Kinase</keyword>
<dbReference type="Proteomes" id="UP001318682">
    <property type="component" value="Chromosome"/>
</dbReference>
<dbReference type="PANTHER" id="PTHR10584:SF157">
    <property type="entry name" value="SULFOFRUCTOSE KINASE"/>
    <property type="match status" value="1"/>
</dbReference>
<feature type="domain" description="Carbohydrate kinase PfkB" evidence="3">
    <location>
        <begin position="1"/>
        <end position="272"/>
    </location>
</feature>
<gene>
    <name evidence="4" type="primary">yihV</name>
    <name evidence="4" type="ORF">ROLI_015340</name>
</gene>
<dbReference type="Pfam" id="PF00294">
    <property type="entry name" value="PfkB"/>
    <property type="match status" value="1"/>
</dbReference>
<evidence type="ECO:0000313" key="4">
    <source>
        <dbReference type="EMBL" id="WVX48454.1"/>
    </source>
</evidence>
<dbReference type="RefSeq" id="WP_187429805.1">
    <property type="nucleotide sequence ID" value="NZ_CP143423.1"/>
</dbReference>
<dbReference type="Gene3D" id="3.40.1190.20">
    <property type="match status" value="1"/>
</dbReference>
<dbReference type="PROSITE" id="PS00584">
    <property type="entry name" value="PFKB_KINASES_2"/>
    <property type="match status" value="1"/>
</dbReference>
<name>A0ABZ2BR30_9RHOB</name>
<dbReference type="GO" id="GO:0016301">
    <property type="term" value="F:kinase activity"/>
    <property type="evidence" value="ECO:0007669"/>
    <property type="project" value="UniProtKB-KW"/>
</dbReference>
<dbReference type="InterPro" id="IPR029056">
    <property type="entry name" value="Ribokinase-like"/>
</dbReference>
<dbReference type="InterPro" id="IPR002173">
    <property type="entry name" value="Carboh/pur_kinase_PfkB_CS"/>
</dbReference>
<reference evidence="5" key="1">
    <citation type="submission" date="2024-01" db="EMBL/GenBank/DDBJ databases">
        <title>Roseobacter fucihabitans sp. nov., isolated from the brown alga Fucus spiralis.</title>
        <authorList>
            <person name="Hahnke S."/>
            <person name="Berger M."/>
            <person name="Schlingloff A."/>
            <person name="Athale I."/>
            <person name="Neumann-Schaal M."/>
            <person name="Adenaya A."/>
            <person name="Poehlein A."/>
            <person name="Daniel R."/>
            <person name="Pertersen J."/>
            <person name="Brinkhoff T."/>
        </authorList>
    </citation>
    <scope>NUCLEOTIDE SEQUENCE [LARGE SCALE GENOMIC DNA]</scope>
    <source>
        <strain evidence="5">B14</strain>
    </source>
</reference>
<sequence length="296" mass="31019">MARVLCAGLIAADLVFDMPSFPVEGDKHRARASHLIGGGGALNAACAIAALGGEVSLAGAVGADVFGIFLRQKMHDRGIDDTLVRDVPGVTTSRSTILLSAGGERTIINHREAALMQGDVEVPETFSHDAMLVDTRWPQGVVKIAQMARRAGKPVVVDGEAPVKLAMQVLKTASHIVFSQQGLKDFAGSYDADALQSVATDLGVWCAVTRGALPTVCCVGEGIMEIPVPAVEAKNTLGAGDAWHGAFTLALAKGYAELQAVRWANAAASHKVRFAIETETFASTAQTDALMAQMRD</sequence>
<evidence type="ECO:0000256" key="1">
    <source>
        <dbReference type="ARBA" id="ARBA00022679"/>
    </source>
</evidence>
<dbReference type="PANTHER" id="PTHR10584">
    <property type="entry name" value="SUGAR KINASE"/>
    <property type="match status" value="1"/>
</dbReference>
<proteinExistence type="predicted"/>
<accession>A0ABZ2BR30</accession>